<dbReference type="Gene3D" id="3.40.50.970">
    <property type="match status" value="1"/>
</dbReference>
<feature type="non-terminal residue" evidence="4">
    <location>
        <position position="1"/>
    </location>
</feature>
<comment type="similarity">
    <text evidence="1">Belongs to the TPP enzyme family.</text>
</comment>
<name>D5RTY1_9PROT</name>
<dbReference type="InterPro" id="IPR000399">
    <property type="entry name" value="TPP-bd_CS"/>
</dbReference>
<dbReference type="EMBL" id="ADVL01000872">
    <property type="protein sequence ID" value="EFH09237.1"/>
    <property type="molecule type" value="Genomic_DNA"/>
</dbReference>
<evidence type="ECO:0000256" key="2">
    <source>
        <dbReference type="ARBA" id="ARBA00023052"/>
    </source>
</evidence>
<protein>
    <submittedName>
        <fullName evidence="4">Thiamine pyrophosphate enzyme, C-terminal TPP binding domain protein</fullName>
        <ecNumber evidence="4">4.1.1.7</ecNumber>
    </submittedName>
</protein>
<keyword evidence="5" id="KW-1185">Reference proteome</keyword>
<dbReference type="HOGENOM" id="CLU_1405314_0_0_5"/>
<dbReference type="PROSITE" id="PS00187">
    <property type="entry name" value="TPP_ENZYMES"/>
    <property type="match status" value="1"/>
</dbReference>
<dbReference type="InterPro" id="IPR029061">
    <property type="entry name" value="THDP-binding"/>
</dbReference>
<evidence type="ECO:0000313" key="5">
    <source>
        <dbReference type="Proteomes" id="UP000005324"/>
    </source>
</evidence>
<dbReference type="EC" id="4.1.1.7" evidence="4"/>
<dbReference type="GO" id="GO:0050695">
    <property type="term" value="F:benzoylformate decarboxylase activity"/>
    <property type="evidence" value="ECO:0007669"/>
    <property type="project" value="UniProtKB-EC"/>
</dbReference>
<accession>D5RTY1</accession>
<dbReference type="GO" id="GO:0003984">
    <property type="term" value="F:acetolactate synthase activity"/>
    <property type="evidence" value="ECO:0007669"/>
    <property type="project" value="TreeGrafter"/>
</dbReference>
<keyword evidence="4" id="KW-0456">Lyase</keyword>
<proteinExistence type="inferred from homology"/>
<organism evidence="4 5">
    <name type="scientific">Pseudoroseomonas cervicalis ATCC 49957</name>
    <dbReference type="NCBI Taxonomy" id="525371"/>
    <lineage>
        <taxon>Bacteria</taxon>
        <taxon>Pseudomonadati</taxon>
        <taxon>Pseudomonadota</taxon>
        <taxon>Alphaproteobacteria</taxon>
        <taxon>Acetobacterales</taxon>
        <taxon>Roseomonadaceae</taxon>
        <taxon>Roseomonas</taxon>
    </lineage>
</organism>
<evidence type="ECO:0000256" key="1">
    <source>
        <dbReference type="ARBA" id="ARBA00007812"/>
    </source>
</evidence>
<evidence type="ECO:0000259" key="3">
    <source>
        <dbReference type="Pfam" id="PF02775"/>
    </source>
</evidence>
<dbReference type="SUPFAM" id="SSF52518">
    <property type="entry name" value="Thiamin diphosphate-binding fold (THDP-binding)"/>
    <property type="match status" value="1"/>
</dbReference>
<dbReference type="Pfam" id="PF02775">
    <property type="entry name" value="TPP_enzyme_C"/>
    <property type="match status" value="1"/>
</dbReference>
<dbReference type="GO" id="GO:0050660">
    <property type="term" value="F:flavin adenine dinucleotide binding"/>
    <property type="evidence" value="ECO:0007669"/>
    <property type="project" value="TreeGrafter"/>
</dbReference>
<dbReference type="GO" id="GO:0044281">
    <property type="term" value="P:small molecule metabolic process"/>
    <property type="evidence" value="ECO:0007669"/>
    <property type="project" value="UniProtKB-ARBA"/>
</dbReference>
<dbReference type="Proteomes" id="UP000005324">
    <property type="component" value="Unassembled WGS sequence"/>
</dbReference>
<gene>
    <name evidence="4" type="primary">mdlC2</name>
    <name evidence="4" type="ORF">HMPREF0731_4543</name>
</gene>
<dbReference type="InterPro" id="IPR045229">
    <property type="entry name" value="TPP_enz"/>
</dbReference>
<dbReference type="PANTHER" id="PTHR18968:SF133">
    <property type="entry name" value="BENZOYLFORMATE DECARBOXYLASE"/>
    <property type="match status" value="1"/>
</dbReference>
<reference evidence="4 5" key="1">
    <citation type="submission" date="2010-04" db="EMBL/GenBank/DDBJ databases">
        <authorList>
            <person name="Qin X."/>
            <person name="Bachman B."/>
            <person name="Battles P."/>
            <person name="Bell A."/>
            <person name="Bess C."/>
            <person name="Bickham C."/>
            <person name="Chaboub L."/>
            <person name="Chen D."/>
            <person name="Coyle M."/>
            <person name="Deiros D.R."/>
            <person name="Dinh H."/>
            <person name="Forbes L."/>
            <person name="Fowler G."/>
            <person name="Francisco L."/>
            <person name="Fu Q."/>
            <person name="Gubbala S."/>
            <person name="Hale W."/>
            <person name="Han Y."/>
            <person name="Hemphill L."/>
            <person name="Highlander S.K."/>
            <person name="Hirani K."/>
            <person name="Hogues M."/>
            <person name="Jackson L."/>
            <person name="Jakkamsetti A."/>
            <person name="Javaid M."/>
            <person name="Jiang H."/>
            <person name="Korchina V."/>
            <person name="Kovar C."/>
            <person name="Lara F."/>
            <person name="Lee S."/>
            <person name="Mata R."/>
            <person name="Mathew T."/>
            <person name="Moen C."/>
            <person name="Morales K."/>
            <person name="Munidasa M."/>
            <person name="Nazareth L."/>
            <person name="Ngo R."/>
            <person name="Nguyen L."/>
            <person name="Okwuonu G."/>
            <person name="Ongeri F."/>
            <person name="Patil S."/>
            <person name="Petrosino J."/>
            <person name="Pham C."/>
            <person name="Pham P."/>
            <person name="Pu L.-L."/>
            <person name="Puazo M."/>
            <person name="Raj R."/>
            <person name="Reid J."/>
            <person name="Rouhana J."/>
            <person name="Saada N."/>
            <person name="Shang Y."/>
            <person name="Simmons D."/>
            <person name="Thornton R."/>
            <person name="Warren J."/>
            <person name="Weissenberger G."/>
            <person name="Zhang J."/>
            <person name="Zhang L."/>
            <person name="Zhou C."/>
            <person name="Zhu D."/>
            <person name="Muzny D."/>
            <person name="Worley K."/>
            <person name="Gibbs R."/>
        </authorList>
    </citation>
    <scope>NUCLEOTIDE SEQUENCE [LARGE SCALE GENOMIC DNA]</scope>
    <source>
        <strain evidence="4 5">ATCC 49957</strain>
    </source>
</reference>
<sequence length="193" mass="20344">PRPAPPEPASPIPADYLLHRLHRAMPEDAILVEEAPSHRPAMQARMPRNRWGSFFTMASGGLGYGLPGAVGVALGRPGERVVCLIGDGSMMYSPQALWSAVQQRLPLTIVVINNAGYGAMRSFSQVLQIRGVPGIELPGIDFVALAHSMGCPAQRVADPAQLDAALDAALASDGPALVEVLVDAAVPVLYHKA</sequence>
<comment type="caution">
    <text evidence="4">The sequence shown here is derived from an EMBL/GenBank/DDBJ whole genome shotgun (WGS) entry which is preliminary data.</text>
</comment>
<feature type="domain" description="Thiamine pyrophosphate enzyme TPP-binding" evidence="3">
    <location>
        <begin position="46"/>
        <end position="180"/>
    </location>
</feature>
<dbReference type="GO" id="GO:0000287">
    <property type="term" value="F:magnesium ion binding"/>
    <property type="evidence" value="ECO:0007669"/>
    <property type="project" value="InterPro"/>
</dbReference>
<evidence type="ECO:0000313" key="4">
    <source>
        <dbReference type="EMBL" id="EFH09237.1"/>
    </source>
</evidence>
<dbReference type="CDD" id="cd02002">
    <property type="entry name" value="TPP_BFDC"/>
    <property type="match status" value="1"/>
</dbReference>
<dbReference type="PANTHER" id="PTHR18968">
    <property type="entry name" value="THIAMINE PYROPHOSPHATE ENZYMES"/>
    <property type="match status" value="1"/>
</dbReference>
<dbReference type="InterPro" id="IPR011766">
    <property type="entry name" value="TPP_enzyme_TPP-bd"/>
</dbReference>
<keyword evidence="2" id="KW-0786">Thiamine pyrophosphate</keyword>
<dbReference type="AlphaFoldDB" id="D5RTY1"/>
<dbReference type="RefSeq" id="WP_007006547.1">
    <property type="nucleotide sequence ID" value="NZ_GG771161.1"/>
</dbReference>
<dbReference type="GO" id="GO:0030976">
    <property type="term" value="F:thiamine pyrophosphate binding"/>
    <property type="evidence" value="ECO:0007669"/>
    <property type="project" value="InterPro"/>
</dbReference>